<dbReference type="RefSeq" id="WP_264431907.1">
    <property type="nucleotide sequence ID" value="NZ_JAOSHO010000671.1"/>
</dbReference>
<keyword evidence="1" id="KW-0472">Membrane</keyword>
<keyword evidence="3" id="KW-1185">Reference proteome</keyword>
<dbReference type="EMBL" id="JAOSHO010000671">
    <property type="protein sequence ID" value="MCW1247900.1"/>
    <property type="molecule type" value="Genomic_DNA"/>
</dbReference>
<keyword evidence="1" id="KW-0812">Transmembrane</keyword>
<comment type="caution">
    <text evidence="2">The sequence shown here is derived from an EMBL/GenBank/DDBJ whole genome shotgun (WGS) entry which is preliminary data.</text>
</comment>
<evidence type="ECO:0000256" key="1">
    <source>
        <dbReference type="SAM" id="Phobius"/>
    </source>
</evidence>
<proteinExistence type="predicted"/>
<organism evidence="2 3">
    <name type="scientific">Pseudomonas agronomica</name>
    <dbReference type="NCBI Taxonomy" id="2979328"/>
    <lineage>
        <taxon>Bacteria</taxon>
        <taxon>Pseudomonadati</taxon>
        <taxon>Pseudomonadota</taxon>
        <taxon>Gammaproteobacteria</taxon>
        <taxon>Pseudomonadales</taxon>
        <taxon>Pseudomonadaceae</taxon>
        <taxon>Pseudomonas</taxon>
    </lineage>
</organism>
<sequence>MKNCDHCGTLILADNAECPFCAEAMRHAVETFAPSTGPPKWLKVVKWLFIGLLAAVLIAIAAVTWILNSLGPMPSFG</sequence>
<evidence type="ECO:0000313" key="2">
    <source>
        <dbReference type="EMBL" id="MCW1247900.1"/>
    </source>
</evidence>
<protein>
    <recommendedName>
        <fullName evidence="4">Zinc ribbon domain-containing protein</fullName>
    </recommendedName>
</protein>
<accession>A0ABT3FFT4</accession>
<feature type="transmembrane region" description="Helical" evidence="1">
    <location>
        <begin position="47"/>
        <end position="67"/>
    </location>
</feature>
<reference evidence="2" key="1">
    <citation type="submission" date="2022-07" db="EMBL/GenBank/DDBJ databases">
        <title>Pseudomonas agronomica sp. nov.: a novel bacterium with biotechnological application in the synthesis of biofertilizers from valorized agricultural residues.</title>
        <authorList>
            <person name="Robas M."/>
            <person name="Fernandez V.M."/>
            <person name="Luna L."/>
            <person name="Provanza A."/>
            <person name="Jimenez P.A."/>
        </authorList>
    </citation>
    <scope>NUCLEOTIDE SEQUENCE</scope>
    <source>
        <strain evidence="2">SAICEU22T</strain>
    </source>
</reference>
<keyword evidence="1" id="KW-1133">Transmembrane helix</keyword>
<name>A0ABT3FFT4_9PSED</name>
<gene>
    <name evidence="2" type="ORF">OC610_26025</name>
</gene>
<evidence type="ECO:0000313" key="3">
    <source>
        <dbReference type="Proteomes" id="UP001061999"/>
    </source>
</evidence>
<dbReference type="Proteomes" id="UP001061999">
    <property type="component" value="Unassembled WGS sequence"/>
</dbReference>
<evidence type="ECO:0008006" key="4">
    <source>
        <dbReference type="Google" id="ProtNLM"/>
    </source>
</evidence>